<protein>
    <recommendedName>
        <fullName evidence="3">Fibronectin type-III domain-containing protein</fullName>
    </recommendedName>
</protein>
<dbReference type="InterPro" id="IPR013783">
    <property type="entry name" value="Ig-like_fold"/>
</dbReference>
<evidence type="ECO:0000256" key="2">
    <source>
        <dbReference type="ARBA" id="ARBA00023326"/>
    </source>
</evidence>
<keyword evidence="2" id="KW-0624">Polysaccharide degradation</keyword>
<proteinExistence type="predicted"/>
<dbReference type="GO" id="GO:0016798">
    <property type="term" value="F:hydrolase activity, acting on glycosyl bonds"/>
    <property type="evidence" value="ECO:0007669"/>
    <property type="project" value="UniProtKB-KW"/>
</dbReference>
<dbReference type="EMBL" id="RJKE01000001">
    <property type="protein sequence ID" value="ROO88957.1"/>
    <property type="molecule type" value="Genomic_DNA"/>
</dbReference>
<sequence length="426" mass="42622">MTADKLTLDTAPIGATARAGVPCALPLATGIQLGGTDDAETVTRLRVDLSQVPVGAEIVSTTLTLTGCAGDCAASRQITVHQIEPMTVPATGPLVVSAGLADALGQGPANGAAIQLGSALDDRAAAADTGVLLRSPGTGSTSFTGLSLTIGYAVAEAPGGVSSVSARPGDGGVLASWEIEEAIDAESYEVEILDPGGALVETATTMDTSVIIDGLTNGQAYGVRVRGVNPAGPGPWTTTSAPVTAVAAPGGVQDFVDAVQQFGEAQQGLVDGTFADVAAALTASAQSSLFSSALAVTGDPLLAEKAELVLQGIDRESDVPTVEEALVSYDAAANRVTVRAVLSTRTTDTYTDSTYIDPDTVGPAEAVTEETVTVDYVFALPATTQPFSASLLTGPTLTVLKDGAAVDAVDTSANAVVASVAEDNTM</sequence>
<dbReference type="PROSITE" id="PS50853">
    <property type="entry name" value="FN3"/>
    <property type="match status" value="1"/>
</dbReference>
<dbReference type="Pfam" id="PF00041">
    <property type="entry name" value="fn3"/>
    <property type="match status" value="1"/>
</dbReference>
<organism evidence="4 5">
    <name type="scientific">Actinocorallia herbida</name>
    <dbReference type="NCBI Taxonomy" id="58109"/>
    <lineage>
        <taxon>Bacteria</taxon>
        <taxon>Bacillati</taxon>
        <taxon>Actinomycetota</taxon>
        <taxon>Actinomycetes</taxon>
        <taxon>Streptosporangiales</taxon>
        <taxon>Thermomonosporaceae</taxon>
        <taxon>Actinocorallia</taxon>
    </lineage>
</organism>
<dbReference type="GO" id="GO:0000272">
    <property type="term" value="P:polysaccharide catabolic process"/>
    <property type="evidence" value="ECO:0007669"/>
    <property type="project" value="UniProtKB-KW"/>
</dbReference>
<evidence type="ECO:0000313" key="4">
    <source>
        <dbReference type="EMBL" id="ROO88957.1"/>
    </source>
</evidence>
<evidence type="ECO:0000259" key="3">
    <source>
        <dbReference type="PROSITE" id="PS50853"/>
    </source>
</evidence>
<evidence type="ECO:0000313" key="5">
    <source>
        <dbReference type="Proteomes" id="UP000272400"/>
    </source>
</evidence>
<evidence type="ECO:0000256" key="1">
    <source>
        <dbReference type="ARBA" id="ARBA00023295"/>
    </source>
</evidence>
<dbReference type="InterPro" id="IPR036116">
    <property type="entry name" value="FN3_sf"/>
</dbReference>
<name>A0A3N1D5Z6_9ACTN</name>
<comment type="caution">
    <text evidence="4">The sequence shown here is derived from an EMBL/GenBank/DDBJ whole genome shotgun (WGS) entry which is preliminary data.</text>
</comment>
<feature type="domain" description="Fibronectin type-III" evidence="3">
    <location>
        <begin position="157"/>
        <end position="249"/>
    </location>
</feature>
<dbReference type="Gene3D" id="2.60.40.10">
    <property type="entry name" value="Immunoglobulins"/>
    <property type="match status" value="1"/>
</dbReference>
<accession>A0A3N1D5Z6</accession>
<keyword evidence="2" id="KW-0119">Carbohydrate metabolism</keyword>
<dbReference type="InterPro" id="IPR003961">
    <property type="entry name" value="FN3_dom"/>
</dbReference>
<dbReference type="RefSeq" id="WP_148086169.1">
    <property type="nucleotide sequence ID" value="NZ_RJKE01000001.1"/>
</dbReference>
<keyword evidence="1" id="KW-0326">Glycosidase</keyword>
<reference evidence="4 5" key="1">
    <citation type="submission" date="2018-11" db="EMBL/GenBank/DDBJ databases">
        <title>Sequencing the genomes of 1000 actinobacteria strains.</title>
        <authorList>
            <person name="Klenk H.-P."/>
        </authorList>
    </citation>
    <scope>NUCLEOTIDE SEQUENCE [LARGE SCALE GENOMIC DNA]</scope>
    <source>
        <strain evidence="4 5">DSM 44254</strain>
    </source>
</reference>
<keyword evidence="5" id="KW-1185">Reference proteome</keyword>
<dbReference type="OrthoDB" id="3543639at2"/>
<dbReference type="Proteomes" id="UP000272400">
    <property type="component" value="Unassembled WGS sequence"/>
</dbReference>
<keyword evidence="1" id="KW-0378">Hydrolase</keyword>
<dbReference type="CDD" id="cd00063">
    <property type="entry name" value="FN3"/>
    <property type="match status" value="1"/>
</dbReference>
<dbReference type="SUPFAM" id="SSF49265">
    <property type="entry name" value="Fibronectin type III"/>
    <property type="match status" value="1"/>
</dbReference>
<dbReference type="AlphaFoldDB" id="A0A3N1D5Z6"/>
<gene>
    <name evidence="4" type="ORF">EDD29_6644</name>
</gene>